<gene>
    <name evidence="2" type="ORF">PoB_006632200</name>
</gene>
<reference evidence="2 3" key="1">
    <citation type="journal article" date="2021" name="Elife">
        <title>Chloroplast acquisition without the gene transfer in kleptoplastic sea slugs, Plakobranchus ocellatus.</title>
        <authorList>
            <person name="Maeda T."/>
            <person name="Takahashi S."/>
            <person name="Yoshida T."/>
            <person name="Shimamura S."/>
            <person name="Takaki Y."/>
            <person name="Nagai Y."/>
            <person name="Toyoda A."/>
            <person name="Suzuki Y."/>
            <person name="Arimoto A."/>
            <person name="Ishii H."/>
            <person name="Satoh N."/>
            <person name="Nishiyama T."/>
            <person name="Hasebe M."/>
            <person name="Maruyama T."/>
            <person name="Minagawa J."/>
            <person name="Obokata J."/>
            <person name="Shigenobu S."/>
        </authorList>
    </citation>
    <scope>NUCLEOTIDE SEQUENCE [LARGE SCALE GENOMIC DNA]</scope>
</reference>
<organism evidence="2 3">
    <name type="scientific">Plakobranchus ocellatus</name>
    <dbReference type="NCBI Taxonomy" id="259542"/>
    <lineage>
        <taxon>Eukaryota</taxon>
        <taxon>Metazoa</taxon>
        <taxon>Spiralia</taxon>
        <taxon>Lophotrochozoa</taxon>
        <taxon>Mollusca</taxon>
        <taxon>Gastropoda</taxon>
        <taxon>Heterobranchia</taxon>
        <taxon>Euthyneura</taxon>
        <taxon>Panpulmonata</taxon>
        <taxon>Sacoglossa</taxon>
        <taxon>Placobranchoidea</taxon>
        <taxon>Plakobranchidae</taxon>
        <taxon>Plakobranchus</taxon>
    </lineage>
</organism>
<dbReference type="EMBL" id="BLXT01007525">
    <property type="protein sequence ID" value="GFO39817.1"/>
    <property type="molecule type" value="Genomic_DNA"/>
</dbReference>
<comment type="caution">
    <text evidence="2">The sequence shown here is derived from an EMBL/GenBank/DDBJ whole genome shotgun (WGS) entry which is preliminary data.</text>
</comment>
<name>A0AAV4D6T0_9GAST</name>
<evidence type="ECO:0000313" key="2">
    <source>
        <dbReference type="EMBL" id="GFO39817.1"/>
    </source>
</evidence>
<keyword evidence="3" id="KW-1185">Reference proteome</keyword>
<dbReference type="AlphaFoldDB" id="A0AAV4D6T0"/>
<dbReference type="Proteomes" id="UP000735302">
    <property type="component" value="Unassembled WGS sequence"/>
</dbReference>
<evidence type="ECO:0000256" key="1">
    <source>
        <dbReference type="SAM" id="MobiDB-lite"/>
    </source>
</evidence>
<feature type="compositionally biased region" description="Low complexity" evidence="1">
    <location>
        <begin position="37"/>
        <end position="82"/>
    </location>
</feature>
<sequence length="102" mass="11289">MLYQLTGIVSSYHSGDKPATAKARMNSKTDASLLWGNKNNSNNNNSNNNNNNNNNNINDNNDNNSSNNNNNNNNNHKNNNSKKPCDRVTLLSMEGIIRLGIL</sequence>
<evidence type="ECO:0000313" key="3">
    <source>
        <dbReference type="Proteomes" id="UP000735302"/>
    </source>
</evidence>
<feature type="region of interest" description="Disordered" evidence="1">
    <location>
        <begin position="1"/>
        <end position="86"/>
    </location>
</feature>
<proteinExistence type="predicted"/>
<protein>
    <submittedName>
        <fullName evidence="2">Uncharacterized protein</fullName>
    </submittedName>
</protein>
<accession>A0AAV4D6T0</accession>